<dbReference type="PANTHER" id="PTHR47868:SF2">
    <property type="entry name" value="OS05G0457700 PROTEIN"/>
    <property type="match status" value="1"/>
</dbReference>
<dbReference type="PANTHER" id="PTHR47868">
    <property type="entry name" value="OS05G0457700 PROTEIN"/>
    <property type="match status" value="1"/>
</dbReference>
<dbReference type="EMBL" id="KK914482">
    <property type="protein sequence ID" value="KDP35666.1"/>
    <property type="molecule type" value="Genomic_DNA"/>
</dbReference>
<gene>
    <name evidence="1" type="ORF">JCGZ_09104</name>
</gene>
<dbReference type="InterPro" id="IPR019734">
    <property type="entry name" value="TPR_rpt"/>
</dbReference>
<evidence type="ECO:0000313" key="2">
    <source>
        <dbReference type="Proteomes" id="UP000027138"/>
    </source>
</evidence>
<dbReference type="SUPFAM" id="SSF48452">
    <property type="entry name" value="TPR-like"/>
    <property type="match status" value="1"/>
</dbReference>
<dbReference type="Proteomes" id="UP000027138">
    <property type="component" value="Unassembled WGS sequence"/>
</dbReference>
<reference evidence="1 2" key="1">
    <citation type="journal article" date="2014" name="PLoS ONE">
        <title>Global Analysis of Gene Expression Profiles in Physic Nut (Jatropha curcas L.) Seedlings Exposed to Salt Stress.</title>
        <authorList>
            <person name="Zhang L."/>
            <person name="Zhang C."/>
            <person name="Wu P."/>
            <person name="Chen Y."/>
            <person name="Li M."/>
            <person name="Jiang H."/>
            <person name="Wu G."/>
        </authorList>
    </citation>
    <scope>NUCLEOTIDE SEQUENCE [LARGE SCALE GENOMIC DNA]</scope>
    <source>
        <strain evidence="2">cv. GZQX0401</strain>
        <tissue evidence="1">Young leaves</tissue>
    </source>
</reference>
<sequence length="439" mass="47912">MIYSAVKLSRKATNFARTAWLGSLSNKPFLFTPSSTSPLRLFHEKINGPNASPVALQMIDYALSLAKSQKSDESYGQAMLVLEQCLSSQSSEGKDFVTQNSKGMVLLAMSNLLFERENYDEAVEKLQQIQDLDNSSLGVRVSAMEALVGLNLELGNDDTSSVLADKCLELLGKDEYESTVGDFAVANARAKAVKGLVELVRGNLGLAEPLFQGFQDSEGCVGNGALSYGEFLHAKRNFSLAKDLYHKVINEVAEKKDFNGIHALAACNMVAEEVLLAAICALGQLQAHMGKFSDAEETLTKALNKAEELFGSRHPKVGVVLTCLALMFRHKAAQEQSSSLLIQEGLYRRAIDLLKAPPMDSDGSMRMGSSTRRDIVALAKGGYAEALCVQQNRKSEGEKMKRWADAAWRNTRISLTEALKFSESSEKLPVIDARIGRAI</sequence>
<dbReference type="OrthoDB" id="1892356at2759"/>
<evidence type="ECO:0000313" key="1">
    <source>
        <dbReference type="EMBL" id="KDP35666.1"/>
    </source>
</evidence>
<dbReference type="AlphaFoldDB" id="A0A067KHG1"/>
<name>A0A067KHG1_JATCU</name>
<dbReference type="Gene3D" id="1.25.40.10">
    <property type="entry name" value="Tetratricopeptide repeat domain"/>
    <property type="match status" value="2"/>
</dbReference>
<dbReference type="InterPro" id="IPR011990">
    <property type="entry name" value="TPR-like_helical_dom_sf"/>
</dbReference>
<proteinExistence type="predicted"/>
<protein>
    <recommendedName>
        <fullName evidence="3">MalT-like TPR region domain-containing protein</fullName>
    </recommendedName>
</protein>
<accession>A0A067KHG1</accession>
<evidence type="ECO:0008006" key="3">
    <source>
        <dbReference type="Google" id="ProtNLM"/>
    </source>
</evidence>
<organism evidence="1 2">
    <name type="scientific">Jatropha curcas</name>
    <name type="common">Barbados nut</name>
    <dbReference type="NCBI Taxonomy" id="180498"/>
    <lineage>
        <taxon>Eukaryota</taxon>
        <taxon>Viridiplantae</taxon>
        <taxon>Streptophyta</taxon>
        <taxon>Embryophyta</taxon>
        <taxon>Tracheophyta</taxon>
        <taxon>Spermatophyta</taxon>
        <taxon>Magnoliopsida</taxon>
        <taxon>eudicotyledons</taxon>
        <taxon>Gunneridae</taxon>
        <taxon>Pentapetalae</taxon>
        <taxon>rosids</taxon>
        <taxon>fabids</taxon>
        <taxon>Malpighiales</taxon>
        <taxon>Euphorbiaceae</taxon>
        <taxon>Crotonoideae</taxon>
        <taxon>Jatropheae</taxon>
        <taxon>Jatropha</taxon>
    </lineage>
</organism>
<dbReference type="SMART" id="SM00028">
    <property type="entry name" value="TPR"/>
    <property type="match status" value="2"/>
</dbReference>
<keyword evidence="2" id="KW-1185">Reference proteome</keyword>
<dbReference type="GO" id="GO:0005739">
    <property type="term" value="C:mitochondrion"/>
    <property type="evidence" value="ECO:0007669"/>
    <property type="project" value="TreeGrafter"/>
</dbReference>
<dbReference type="STRING" id="180498.A0A067KHG1"/>